<keyword evidence="2" id="KW-1185">Reference proteome</keyword>
<comment type="caution">
    <text evidence="1">The sequence shown here is derived from an EMBL/GenBank/DDBJ whole genome shotgun (WGS) entry which is preliminary data.</text>
</comment>
<reference evidence="1" key="1">
    <citation type="submission" date="2019-10" db="EMBL/GenBank/DDBJ databases">
        <authorList>
            <consortium name="Genoscope - CEA"/>
            <person name="William W."/>
        </authorList>
    </citation>
    <scope>NUCLEOTIDE SEQUENCE [LARGE SCALE GENOMIC DNA]</scope>
    <source>
        <strain evidence="1">BBR_PRJEB10992</strain>
    </source>
</reference>
<dbReference type="Proteomes" id="UP000184550">
    <property type="component" value="Unassembled WGS sequence"/>
</dbReference>
<proteinExistence type="predicted"/>
<evidence type="ECO:0000313" key="2">
    <source>
        <dbReference type="Proteomes" id="UP000184550"/>
    </source>
</evidence>
<dbReference type="Pfam" id="PF19928">
    <property type="entry name" value="DUF6391"/>
    <property type="match status" value="1"/>
</dbReference>
<dbReference type="RefSeq" id="WP_083623644.1">
    <property type="nucleotide sequence ID" value="NZ_LR734876.1"/>
</dbReference>
<protein>
    <submittedName>
        <fullName evidence="1">Uncharacterized protein</fullName>
    </submittedName>
</protein>
<organism evidence="1 2">
    <name type="scientific">Planktothrix serta PCC 8927</name>
    <dbReference type="NCBI Taxonomy" id="671068"/>
    <lineage>
        <taxon>Bacteria</taxon>
        <taxon>Bacillati</taxon>
        <taxon>Cyanobacteriota</taxon>
        <taxon>Cyanophyceae</taxon>
        <taxon>Oscillatoriophycideae</taxon>
        <taxon>Oscillatoriales</taxon>
        <taxon>Microcoleaceae</taxon>
        <taxon>Planktothrix</taxon>
    </lineage>
</organism>
<dbReference type="OrthoDB" id="565159at2"/>
<sequence>MNAFSSSTGQSIFDFVPDPTQDRELLQQLSFVPGVAELLTIRQVHALEHATVWVLSEGANTPNQRAETELFGGMSTEQGFYLYGKVETGRLRQAVEQGLRRLTLGEWDLAVHPRCGTNFSVNLLLTSGLAFGISSLLPKNLIEQLFGLGLATVLANQLAPDLGSIAQRYLTTAIPFNLRVVEISQTQDFWGRSAHFVRVQWVS</sequence>
<evidence type="ECO:0000313" key="1">
    <source>
        <dbReference type="EMBL" id="VXD21170.1"/>
    </source>
</evidence>
<accession>A0A7Z9BWK6</accession>
<dbReference type="EMBL" id="CZCU02000148">
    <property type="protein sequence ID" value="VXD21170.1"/>
    <property type="molecule type" value="Genomic_DNA"/>
</dbReference>
<gene>
    <name evidence="1" type="ORF">PL8927_710097</name>
</gene>
<dbReference type="AlphaFoldDB" id="A0A7Z9BWK6"/>
<name>A0A7Z9BWK6_9CYAN</name>